<dbReference type="SUPFAM" id="SSF110087">
    <property type="entry name" value="DR1885-like metal-binding protein"/>
    <property type="match status" value="1"/>
</dbReference>
<dbReference type="PANTHER" id="PTHR36302">
    <property type="entry name" value="BLR7088 PROTEIN"/>
    <property type="match status" value="1"/>
</dbReference>
<dbReference type="InterPro" id="IPR036182">
    <property type="entry name" value="PCuAC_sf"/>
</dbReference>
<dbReference type="RefSeq" id="WP_184733489.1">
    <property type="nucleotide sequence ID" value="NZ_BMRW01000004.1"/>
</dbReference>
<keyword evidence="1" id="KW-1133">Transmembrane helix</keyword>
<dbReference type="Gene3D" id="2.60.40.1890">
    <property type="entry name" value="PCu(A)C copper chaperone"/>
    <property type="match status" value="1"/>
</dbReference>
<dbReference type="InterPro" id="IPR007410">
    <property type="entry name" value="LpqE-like"/>
</dbReference>
<evidence type="ECO:0000313" key="3">
    <source>
        <dbReference type="Proteomes" id="UP000556436"/>
    </source>
</evidence>
<organism evidence="2 3">
    <name type="scientific">Streptomyces netropsis</name>
    <name type="common">Streptoverticillium netropsis</name>
    <dbReference type="NCBI Taxonomy" id="55404"/>
    <lineage>
        <taxon>Bacteria</taxon>
        <taxon>Bacillati</taxon>
        <taxon>Actinomycetota</taxon>
        <taxon>Actinomycetes</taxon>
        <taxon>Kitasatosporales</taxon>
        <taxon>Streptomycetaceae</taxon>
        <taxon>Streptomyces</taxon>
    </lineage>
</organism>
<dbReference type="EMBL" id="JACHJG010000004">
    <property type="protein sequence ID" value="MBB4886362.1"/>
    <property type="molecule type" value="Genomic_DNA"/>
</dbReference>
<sequence>MKAPSPLLPRLVETAFTALVPVVACAVTLGGLVAWTASGEAGRPAGVTVAEGRMLLPFGTDDTAAFFRVRNDGDKDDQLIGVEAPTASGRAMLSRTVVRSGAGSMGMVEFATVPARGTLEMSPHDLDVMVSAPPLGLRVGDRVPFVLRFRESGTVRTEAVVVRPGTGN</sequence>
<name>A0A7W7LA31_STRNE</name>
<dbReference type="Proteomes" id="UP000556436">
    <property type="component" value="Unassembled WGS sequence"/>
</dbReference>
<dbReference type="AlphaFoldDB" id="A0A7W7LA31"/>
<feature type="transmembrane region" description="Helical" evidence="1">
    <location>
        <begin position="15"/>
        <end position="35"/>
    </location>
</feature>
<gene>
    <name evidence="2" type="ORF">FHS38_002395</name>
</gene>
<reference evidence="2 3" key="1">
    <citation type="submission" date="2020-08" db="EMBL/GenBank/DDBJ databases">
        <title>Genomic Encyclopedia of Type Strains, Phase III (KMG-III): the genomes of soil and plant-associated and newly described type strains.</title>
        <authorList>
            <person name="Whitman W."/>
        </authorList>
    </citation>
    <scope>NUCLEOTIDE SEQUENCE [LARGE SCALE GENOMIC DNA]</scope>
    <source>
        <strain evidence="2 3">CECT 3265</strain>
    </source>
</reference>
<evidence type="ECO:0008006" key="4">
    <source>
        <dbReference type="Google" id="ProtNLM"/>
    </source>
</evidence>
<dbReference type="InterPro" id="IPR058248">
    <property type="entry name" value="Lxx211020-like"/>
</dbReference>
<dbReference type="Pfam" id="PF04314">
    <property type="entry name" value="PCuAC"/>
    <property type="match status" value="1"/>
</dbReference>
<evidence type="ECO:0000313" key="2">
    <source>
        <dbReference type="EMBL" id="MBB4886362.1"/>
    </source>
</evidence>
<keyword evidence="1" id="KW-0472">Membrane</keyword>
<comment type="caution">
    <text evidence="2">The sequence shown here is derived from an EMBL/GenBank/DDBJ whole genome shotgun (WGS) entry which is preliminary data.</text>
</comment>
<evidence type="ECO:0000256" key="1">
    <source>
        <dbReference type="SAM" id="Phobius"/>
    </source>
</evidence>
<accession>A0A7W7LA31</accession>
<dbReference type="PANTHER" id="PTHR36302:SF1">
    <property type="entry name" value="COPPER CHAPERONE PCU(A)C"/>
    <property type="match status" value="1"/>
</dbReference>
<proteinExistence type="predicted"/>
<keyword evidence="1" id="KW-0812">Transmembrane</keyword>
<protein>
    <recommendedName>
        <fullName evidence="4">Copper chaperone PCu(A)C</fullName>
    </recommendedName>
</protein>
<keyword evidence="3" id="KW-1185">Reference proteome</keyword>